<dbReference type="AlphaFoldDB" id="A0A0L6W322"/>
<accession>A0A0L6W322</accession>
<dbReference type="EMBL" id="LGTE01000008">
    <property type="protein sequence ID" value="KNZ69798.1"/>
    <property type="molecule type" value="Genomic_DNA"/>
</dbReference>
<keyword evidence="2" id="KW-1185">Reference proteome</keyword>
<evidence type="ECO:0000313" key="1">
    <source>
        <dbReference type="EMBL" id="KNZ69798.1"/>
    </source>
</evidence>
<reference evidence="2" key="1">
    <citation type="submission" date="2015-07" db="EMBL/GenBank/DDBJ databases">
        <title>Complete Genome of Thermincola ferriacetica strain Z-0001T.</title>
        <authorList>
            <person name="Lusk B."/>
            <person name="Badalamenti J.P."/>
            <person name="Parameswaran P."/>
            <person name="Bond D.R."/>
            <person name="Torres C.I."/>
        </authorList>
    </citation>
    <scope>NUCLEOTIDE SEQUENCE [LARGE SCALE GENOMIC DNA]</scope>
    <source>
        <strain evidence="2">Z-0001</strain>
    </source>
</reference>
<evidence type="ECO:0000313" key="2">
    <source>
        <dbReference type="Proteomes" id="UP000037175"/>
    </source>
</evidence>
<proteinExistence type="predicted"/>
<protein>
    <submittedName>
        <fullName evidence="1">Uncharacterized protein</fullName>
    </submittedName>
</protein>
<dbReference type="Proteomes" id="UP000037175">
    <property type="component" value="Unassembled WGS sequence"/>
</dbReference>
<gene>
    <name evidence="1" type="ORF">Tfer_1408</name>
</gene>
<organism evidence="1 2">
    <name type="scientific">Thermincola ferriacetica</name>
    <dbReference type="NCBI Taxonomy" id="281456"/>
    <lineage>
        <taxon>Bacteria</taxon>
        <taxon>Bacillati</taxon>
        <taxon>Bacillota</taxon>
        <taxon>Clostridia</taxon>
        <taxon>Eubacteriales</taxon>
        <taxon>Thermincolaceae</taxon>
        <taxon>Thermincola</taxon>
    </lineage>
</organism>
<sequence>MFAPMVVNLLGFKINVAERNSIISLGPVFQIDVFQSNKRNQGFGEQNGDLSPNWFPVQAVNNPVVQDSASAKLSAV</sequence>
<dbReference type="RefSeq" id="WP_200901017.1">
    <property type="nucleotide sequence ID" value="NZ_LGTE01000008.1"/>
</dbReference>
<comment type="caution">
    <text evidence="1">The sequence shown here is derived from an EMBL/GenBank/DDBJ whole genome shotgun (WGS) entry which is preliminary data.</text>
</comment>
<name>A0A0L6W322_9FIRM</name>